<evidence type="ECO:0000256" key="2">
    <source>
        <dbReference type="ARBA" id="ARBA00012528"/>
    </source>
</evidence>
<dbReference type="SUPFAM" id="SSF55073">
    <property type="entry name" value="Nucleotide cyclase"/>
    <property type="match status" value="1"/>
</dbReference>
<dbReference type="InterPro" id="IPR050469">
    <property type="entry name" value="Diguanylate_Cyclase"/>
</dbReference>
<dbReference type="InterPro" id="IPR029787">
    <property type="entry name" value="Nucleotide_cyclase"/>
</dbReference>
<keyword evidence="5" id="KW-0732">Signal</keyword>
<dbReference type="EC" id="2.7.7.65" evidence="2"/>
<keyword evidence="4" id="KW-1133">Transmembrane helix</keyword>
<proteinExistence type="predicted"/>
<evidence type="ECO:0000256" key="5">
    <source>
        <dbReference type="SAM" id="SignalP"/>
    </source>
</evidence>
<protein>
    <recommendedName>
        <fullName evidence="2">diguanylate cyclase</fullName>
        <ecNumber evidence="2">2.7.7.65</ecNumber>
    </recommendedName>
</protein>
<evidence type="ECO:0000256" key="4">
    <source>
        <dbReference type="SAM" id="Phobius"/>
    </source>
</evidence>
<feature type="transmembrane region" description="Helical" evidence="4">
    <location>
        <begin position="393"/>
        <end position="416"/>
    </location>
</feature>
<dbReference type="InterPro" id="IPR011990">
    <property type="entry name" value="TPR-like_helical_dom_sf"/>
</dbReference>
<keyword evidence="4" id="KW-0472">Membrane</keyword>
<dbReference type="EMBL" id="RCZO01000001">
    <property type="protein sequence ID" value="TPG11776.1"/>
    <property type="molecule type" value="Genomic_DNA"/>
</dbReference>
<name>A0A502FDG6_9GAMM</name>
<keyword evidence="8" id="KW-1185">Reference proteome</keyword>
<reference evidence="7 8" key="1">
    <citation type="journal article" date="2019" name="Environ. Microbiol.">
        <title>Species interactions and distinct microbial communities in high Arctic permafrost affected cryosols are associated with the CH4 and CO2 gas fluxes.</title>
        <authorList>
            <person name="Altshuler I."/>
            <person name="Hamel J."/>
            <person name="Turney S."/>
            <person name="Magnuson E."/>
            <person name="Levesque R."/>
            <person name="Greer C."/>
            <person name="Whyte L.G."/>
        </authorList>
    </citation>
    <scope>NUCLEOTIDE SEQUENCE [LARGE SCALE GENOMIC DNA]</scope>
    <source>
        <strain evidence="7 8">S13Y</strain>
    </source>
</reference>
<dbReference type="GO" id="GO:0052621">
    <property type="term" value="F:diguanylate cyclase activity"/>
    <property type="evidence" value="ECO:0007669"/>
    <property type="project" value="UniProtKB-EC"/>
</dbReference>
<dbReference type="PANTHER" id="PTHR45138">
    <property type="entry name" value="REGULATORY COMPONENTS OF SENSORY TRANSDUCTION SYSTEM"/>
    <property type="match status" value="1"/>
</dbReference>
<dbReference type="InterPro" id="IPR043128">
    <property type="entry name" value="Rev_trsase/Diguanyl_cyclase"/>
</dbReference>
<evidence type="ECO:0000259" key="6">
    <source>
        <dbReference type="PROSITE" id="PS50887"/>
    </source>
</evidence>
<dbReference type="InterPro" id="IPR000160">
    <property type="entry name" value="GGDEF_dom"/>
</dbReference>
<dbReference type="Pfam" id="PF00990">
    <property type="entry name" value="GGDEF"/>
    <property type="match status" value="1"/>
</dbReference>
<feature type="domain" description="GGDEF" evidence="6">
    <location>
        <begin position="460"/>
        <end position="594"/>
    </location>
</feature>
<comment type="caution">
    <text evidence="7">The sequence shown here is derived from an EMBL/GenBank/DDBJ whole genome shotgun (WGS) entry which is preliminary data.</text>
</comment>
<evidence type="ECO:0000313" key="7">
    <source>
        <dbReference type="EMBL" id="TPG11776.1"/>
    </source>
</evidence>
<evidence type="ECO:0000256" key="3">
    <source>
        <dbReference type="ARBA" id="ARBA00034247"/>
    </source>
</evidence>
<dbReference type="SMART" id="SM00267">
    <property type="entry name" value="GGDEF"/>
    <property type="match status" value="1"/>
</dbReference>
<organism evidence="7 8">
    <name type="scientific">Rhodanobacter glycinis</name>
    <dbReference type="NCBI Taxonomy" id="582702"/>
    <lineage>
        <taxon>Bacteria</taxon>
        <taxon>Pseudomonadati</taxon>
        <taxon>Pseudomonadota</taxon>
        <taxon>Gammaproteobacteria</taxon>
        <taxon>Lysobacterales</taxon>
        <taxon>Rhodanobacteraceae</taxon>
        <taxon>Rhodanobacter</taxon>
    </lineage>
</organism>
<comment type="catalytic activity">
    <reaction evidence="3">
        <text>2 GTP = 3',3'-c-di-GMP + 2 diphosphate</text>
        <dbReference type="Rhea" id="RHEA:24898"/>
        <dbReference type="ChEBI" id="CHEBI:33019"/>
        <dbReference type="ChEBI" id="CHEBI:37565"/>
        <dbReference type="ChEBI" id="CHEBI:58805"/>
        <dbReference type="EC" id="2.7.7.65"/>
    </reaction>
</comment>
<dbReference type="NCBIfam" id="TIGR00254">
    <property type="entry name" value="GGDEF"/>
    <property type="match status" value="1"/>
</dbReference>
<dbReference type="Gene3D" id="1.25.40.10">
    <property type="entry name" value="Tetratricopeptide repeat domain"/>
    <property type="match status" value="1"/>
</dbReference>
<keyword evidence="4" id="KW-0812">Transmembrane</keyword>
<dbReference type="GO" id="GO:0005886">
    <property type="term" value="C:plasma membrane"/>
    <property type="evidence" value="ECO:0007669"/>
    <property type="project" value="TreeGrafter"/>
</dbReference>
<evidence type="ECO:0000313" key="8">
    <source>
        <dbReference type="Proteomes" id="UP000319486"/>
    </source>
</evidence>
<sequence>MAAMRGMLLICLCLLALPGHARVVVPERDALRYRTESDPRGLIADMRQQLDHLGDSASSARERDLLWLMGTAAVNVNDDTALTEAVLRLDSLASAQHFSLAAASAGFLRSRQLIATGIGDGISEALRAAAKVQNDSNPVVRAWASYNLCDAYAMSDKARSALSLCEKAQDAYRELGDTWGLAQAENDQGINFANLDQAENAIELYQRSRQHFASIGMDQLVVMVGDNMARMYLKTGRVREALALSQTPLAQELATGRVSDALVSRANIATDYAALGQPALALSTISIAVTDARAAGMDGLLPDLLARRSQMNERAGHSAQALVDAREAIRLLGEHNAKALRADEAALETRYAGRERELRIRTLEHQNRLQDLALKTARAQAAERTEAQQHQALIGMVVKGVSVALILIVGLLYLLLRAQRRHAAELRIQTLRDPLTGIENRRAFMQRAMALLGDGHASRQPHVLMLIDFDHFKQVNDSAGHPQGDRVLSLVTGYLNRAVAATGHVARIGGEEFAVLCPRLGAEAGLRLAETLRAGVAALPLPATVLLDHITVSIGVALFDGSQCHDLSSWMKAADAALYSAKSFGRNRVVSSTVLH</sequence>
<dbReference type="FunFam" id="3.30.70.270:FF:000001">
    <property type="entry name" value="Diguanylate cyclase domain protein"/>
    <property type="match status" value="1"/>
</dbReference>
<dbReference type="Gene3D" id="3.30.70.270">
    <property type="match status" value="1"/>
</dbReference>
<dbReference type="Proteomes" id="UP000319486">
    <property type="component" value="Unassembled WGS sequence"/>
</dbReference>
<dbReference type="AlphaFoldDB" id="A0A502FDG6"/>
<dbReference type="SUPFAM" id="SSF48452">
    <property type="entry name" value="TPR-like"/>
    <property type="match status" value="2"/>
</dbReference>
<dbReference type="PANTHER" id="PTHR45138:SF9">
    <property type="entry name" value="DIGUANYLATE CYCLASE DGCM-RELATED"/>
    <property type="match status" value="1"/>
</dbReference>
<gene>
    <name evidence="7" type="ORF">EAH88_04620</name>
</gene>
<comment type="cofactor">
    <cofactor evidence="1">
        <name>Mg(2+)</name>
        <dbReference type="ChEBI" id="CHEBI:18420"/>
    </cofactor>
</comment>
<feature type="chain" id="PRO_5030107370" description="diguanylate cyclase" evidence="5">
    <location>
        <begin position="22"/>
        <end position="596"/>
    </location>
</feature>
<dbReference type="GO" id="GO:0043709">
    <property type="term" value="P:cell adhesion involved in single-species biofilm formation"/>
    <property type="evidence" value="ECO:0007669"/>
    <property type="project" value="TreeGrafter"/>
</dbReference>
<dbReference type="PROSITE" id="PS50887">
    <property type="entry name" value="GGDEF"/>
    <property type="match status" value="1"/>
</dbReference>
<dbReference type="CDD" id="cd01949">
    <property type="entry name" value="GGDEF"/>
    <property type="match status" value="1"/>
</dbReference>
<accession>A0A502FDG6</accession>
<feature type="signal peptide" evidence="5">
    <location>
        <begin position="1"/>
        <end position="21"/>
    </location>
</feature>
<dbReference type="GO" id="GO:1902201">
    <property type="term" value="P:negative regulation of bacterial-type flagellum-dependent cell motility"/>
    <property type="evidence" value="ECO:0007669"/>
    <property type="project" value="TreeGrafter"/>
</dbReference>
<evidence type="ECO:0000256" key="1">
    <source>
        <dbReference type="ARBA" id="ARBA00001946"/>
    </source>
</evidence>